<evidence type="ECO:0000313" key="4">
    <source>
        <dbReference type="Proteomes" id="UP000092993"/>
    </source>
</evidence>
<sequence length="212" mass="23097">MESPYVADEADPDLLSYFDKSAMVVHQSFQRFEQGYARPGMSLLVKSFQTRPVRSTFLAVFAILSLLPLLSFIGFSLFILASFVFFSLAGALLAASIVIMLSGVLLGCTLMILFFISIPLTAFALGAFIAFRLAVRVRSDGYRAGVGGWAQETKNQFYRTAPEEDALKADEDVSHSGSDAVMIIGTIPPDGLDKKSAQEDRDADTIVKSESE</sequence>
<proteinExistence type="predicted"/>
<keyword evidence="4" id="KW-1185">Reference proteome</keyword>
<evidence type="ECO:0000256" key="2">
    <source>
        <dbReference type="SAM" id="Phobius"/>
    </source>
</evidence>
<evidence type="ECO:0008006" key="5">
    <source>
        <dbReference type="Google" id="ProtNLM"/>
    </source>
</evidence>
<name>A0A1C7LQP2_GRIFR</name>
<comment type="caution">
    <text evidence="3">The sequence shown here is derived from an EMBL/GenBank/DDBJ whole genome shotgun (WGS) entry which is preliminary data.</text>
</comment>
<dbReference type="OrthoDB" id="3159957at2759"/>
<keyword evidence="2" id="KW-1133">Transmembrane helix</keyword>
<feature type="transmembrane region" description="Helical" evidence="2">
    <location>
        <begin position="57"/>
        <end position="78"/>
    </location>
</feature>
<feature type="region of interest" description="Disordered" evidence="1">
    <location>
        <begin position="186"/>
        <end position="212"/>
    </location>
</feature>
<dbReference type="Proteomes" id="UP000092993">
    <property type="component" value="Unassembled WGS sequence"/>
</dbReference>
<feature type="transmembrane region" description="Helical" evidence="2">
    <location>
        <begin position="85"/>
        <end position="106"/>
    </location>
</feature>
<dbReference type="EMBL" id="LUGG01000027">
    <property type="protein sequence ID" value="OBZ66938.1"/>
    <property type="molecule type" value="Genomic_DNA"/>
</dbReference>
<keyword evidence="2" id="KW-0472">Membrane</keyword>
<gene>
    <name evidence="3" type="ORF">A0H81_13265</name>
</gene>
<feature type="compositionally biased region" description="Basic and acidic residues" evidence="1">
    <location>
        <begin position="191"/>
        <end position="212"/>
    </location>
</feature>
<evidence type="ECO:0000313" key="3">
    <source>
        <dbReference type="EMBL" id="OBZ66938.1"/>
    </source>
</evidence>
<reference evidence="3 4" key="1">
    <citation type="submission" date="2016-03" db="EMBL/GenBank/DDBJ databases">
        <title>Whole genome sequencing of Grifola frondosa 9006-11.</title>
        <authorList>
            <person name="Min B."/>
            <person name="Park H."/>
            <person name="Kim J.-G."/>
            <person name="Cho H."/>
            <person name="Oh Y.-L."/>
            <person name="Kong W.-S."/>
            <person name="Choi I.-G."/>
        </authorList>
    </citation>
    <scope>NUCLEOTIDE SEQUENCE [LARGE SCALE GENOMIC DNA]</scope>
    <source>
        <strain evidence="3 4">9006-11</strain>
    </source>
</reference>
<keyword evidence="2" id="KW-0812">Transmembrane</keyword>
<organism evidence="3 4">
    <name type="scientific">Grifola frondosa</name>
    <name type="common">Maitake</name>
    <name type="synonym">Polyporus frondosus</name>
    <dbReference type="NCBI Taxonomy" id="5627"/>
    <lineage>
        <taxon>Eukaryota</taxon>
        <taxon>Fungi</taxon>
        <taxon>Dikarya</taxon>
        <taxon>Basidiomycota</taxon>
        <taxon>Agaricomycotina</taxon>
        <taxon>Agaricomycetes</taxon>
        <taxon>Polyporales</taxon>
        <taxon>Grifolaceae</taxon>
        <taxon>Grifola</taxon>
    </lineage>
</organism>
<dbReference type="STRING" id="5627.A0A1C7LQP2"/>
<dbReference type="AlphaFoldDB" id="A0A1C7LQP2"/>
<feature type="transmembrane region" description="Helical" evidence="2">
    <location>
        <begin position="112"/>
        <end position="135"/>
    </location>
</feature>
<accession>A0A1C7LQP2</accession>
<protein>
    <recommendedName>
        <fullName evidence="5">Promethin</fullName>
    </recommendedName>
</protein>
<dbReference type="Pfam" id="PF16015">
    <property type="entry name" value="Promethin"/>
    <property type="match status" value="1"/>
</dbReference>
<dbReference type="OMA" id="VYFRERP"/>
<evidence type="ECO:0000256" key="1">
    <source>
        <dbReference type="SAM" id="MobiDB-lite"/>
    </source>
</evidence>